<keyword evidence="4" id="KW-1185">Reference proteome</keyword>
<dbReference type="GO" id="GO:0009793">
    <property type="term" value="P:embryo development ending in seed dormancy"/>
    <property type="evidence" value="ECO:0007669"/>
    <property type="project" value="InterPro"/>
</dbReference>
<evidence type="ECO:0008006" key="5">
    <source>
        <dbReference type="Google" id="ProtNLM"/>
    </source>
</evidence>
<comment type="caution">
    <text evidence="3">The sequence shown here is derived from an EMBL/GenBank/DDBJ whole genome shotgun (WGS) entry which is preliminary data.</text>
</comment>
<reference evidence="3 4" key="1">
    <citation type="submission" date="2024-01" db="EMBL/GenBank/DDBJ databases">
        <title>The genomes of 5 underutilized Papilionoideae crops provide insights into root nodulation and disease resistanc.</title>
        <authorList>
            <person name="Jiang F."/>
        </authorList>
    </citation>
    <scope>NUCLEOTIDE SEQUENCE [LARGE SCALE GENOMIC DNA]</scope>
    <source>
        <strain evidence="3">JINMINGXINNONG_FW02</strain>
        <tissue evidence="3">Leaves</tissue>
    </source>
</reference>
<accession>A0AAN9LFE1</accession>
<dbReference type="PANTHER" id="PTHR33493:SF29">
    <property type="entry name" value="LATE EMBRYOGENESIS ABUNDANT PROTEIN"/>
    <property type="match status" value="1"/>
</dbReference>
<gene>
    <name evidence="3" type="ORF">VNO80_26331</name>
</gene>
<dbReference type="Pfam" id="PF03760">
    <property type="entry name" value="LEA_1"/>
    <property type="match status" value="1"/>
</dbReference>
<feature type="region of interest" description="Disordered" evidence="2">
    <location>
        <begin position="1"/>
        <end position="25"/>
    </location>
</feature>
<evidence type="ECO:0000256" key="1">
    <source>
        <dbReference type="ARBA" id="ARBA00010975"/>
    </source>
</evidence>
<dbReference type="InterPro" id="IPR005513">
    <property type="entry name" value="LEA_1"/>
</dbReference>
<evidence type="ECO:0000256" key="2">
    <source>
        <dbReference type="SAM" id="MobiDB-lite"/>
    </source>
</evidence>
<dbReference type="EMBL" id="JAYMYR010000010">
    <property type="protein sequence ID" value="KAK7334571.1"/>
    <property type="molecule type" value="Genomic_DNA"/>
</dbReference>
<comment type="similarity">
    <text evidence="1">Belongs to the LEA type 1 family.</text>
</comment>
<dbReference type="AlphaFoldDB" id="A0AAN9LFE1"/>
<protein>
    <recommendedName>
        <fullName evidence="5">Late embryogenesis abundant protein</fullName>
    </recommendedName>
</protein>
<dbReference type="Proteomes" id="UP001374584">
    <property type="component" value="Unassembled WGS sequence"/>
</dbReference>
<proteinExistence type="inferred from homology"/>
<evidence type="ECO:0000313" key="3">
    <source>
        <dbReference type="EMBL" id="KAK7334571.1"/>
    </source>
</evidence>
<dbReference type="PANTHER" id="PTHR33493">
    <property type="entry name" value="LATE EMBRYOGENESIS ABUNDANT PROTEIN 6-RELATED"/>
    <property type="match status" value="1"/>
</dbReference>
<organism evidence="3 4">
    <name type="scientific">Phaseolus coccineus</name>
    <name type="common">Scarlet runner bean</name>
    <name type="synonym">Phaseolus multiflorus</name>
    <dbReference type="NCBI Taxonomy" id="3886"/>
    <lineage>
        <taxon>Eukaryota</taxon>
        <taxon>Viridiplantae</taxon>
        <taxon>Streptophyta</taxon>
        <taxon>Embryophyta</taxon>
        <taxon>Tracheophyta</taxon>
        <taxon>Spermatophyta</taxon>
        <taxon>Magnoliopsida</taxon>
        <taxon>eudicotyledons</taxon>
        <taxon>Gunneridae</taxon>
        <taxon>Pentapetalae</taxon>
        <taxon>rosids</taxon>
        <taxon>fabids</taxon>
        <taxon>Fabales</taxon>
        <taxon>Fabaceae</taxon>
        <taxon>Papilionoideae</taxon>
        <taxon>50 kb inversion clade</taxon>
        <taxon>NPAAA clade</taxon>
        <taxon>indigoferoid/millettioid clade</taxon>
        <taxon>Phaseoleae</taxon>
        <taxon>Phaseolus</taxon>
    </lineage>
</organism>
<sequence length="104" mass="11499">MQAVKEKLQSMNATRKAKQEAKAEEKAEKEIAKARMDVAREIRLAKQAEAEMDLHVANAGKRVDQEISKHTANNPHLVEEANLMEVSAKGGGEGETTNVPTYRN</sequence>
<evidence type="ECO:0000313" key="4">
    <source>
        <dbReference type="Proteomes" id="UP001374584"/>
    </source>
</evidence>
<name>A0AAN9LFE1_PHACN</name>